<evidence type="ECO:0000313" key="9">
    <source>
        <dbReference type="Proteomes" id="UP000655044"/>
    </source>
</evidence>
<dbReference type="Pfam" id="PF01850">
    <property type="entry name" value="PIN"/>
    <property type="match status" value="1"/>
</dbReference>
<dbReference type="RefSeq" id="WP_068921360.1">
    <property type="nucleotide sequence ID" value="NZ_BMQP01000034.1"/>
</dbReference>
<evidence type="ECO:0000256" key="6">
    <source>
        <dbReference type="HAMAP-Rule" id="MF_00265"/>
    </source>
</evidence>
<gene>
    <name evidence="8" type="primary">vapc1</name>
    <name evidence="6" type="synonym">vapC</name>
    <name evidence="8" type="ORF">Pro02_53460</name>
</gene>
<dbReference type="GO" id="GO:0000287">
    <property type="term" value="F:magnesium ion binding"/>
    <property type="evidence" value="ECO:0007669"/>
    <property type="project" value="UniProtKB-UniRule"/>
</dbReference>
<feature type="binding site" evidence="6">
    <location>
        <position position="5"/>
    </location>
    <ligand>
        <name>Mg(2+)</name>
        <dbReference type="ChEBI" id="CHEBI:18420"/>
    </ligand>
</feature>
<reference evidence="8" key="1">
    <citation type="submission" date="2021-01" db="EMBL/GenBank/DDBJ databases">
        <title>Whole genome shotgun sequence of Planobispora rosea NBRC 15558.</title>
        <authorList>
            <person name="Komaki H."/>
            <person name="Tamura T."/>
        </authorList>
    </citation>
    <scope>NUCLEOTIDE SEQUENCE</scope>
    <source>
        <strain evidence="8">NBRC 15558</strain>
    </source>
</reference>
<keyword evidence="5 6" id="KW-0460">Magnesium</keyword>
<name>A0A8J3SBV2_PLARO</name>
<evidence type="ECO:0000256" key="2">
    <source>
        <dbReference type="ARBA" id="ARBA00022722"/>
    </source>
</evidence>
<dbReference type="GO" id="GO:0016787">
    <property type="term" value="F:hydrolase activity"/>
    <property type="evidence" value="ECO:0007669"/>
    <property type="project" value="UniProtKB-KW"/>
</dbReference>
<dbReference type="InterPro" id="IPR029060">
    <property type="entry name" value="PIN-like_dom_sf"/>
</dbReference>
<dbReference type="CDD" id="cd09873">
    <property type="entry name" value="PIN_Pae0151-like"/>
    <property type="match status" value="1"/>
</dbReference>
<dbReference type="HAMAP" id="MF_00265">
    <property type="entry name" value="VapC_Nob1"/>
    <property type="match status" value="1"/>
</dbReference>
<dbReference type="GO" id="GO:0090729">
    <property type="term" value="F:toxin activity"/>
    <property type="evidence" value="ECO:0007669"/>
    <property type="project" value="UniProtKB-KW"/>
</dbReference>
<comment type="cofactor">
    <cofactor evidence="6">
        <name>Mg(2+)</name>
        <dbReference type="ChEBI" id="CHEBI:18420"/>
    </cofactor>
</comment>
<evidence type="ECO:0000256" key="1">
    <source>
        <dbReference type="ARBA" id="ARBA00022649"/>
    </source>
</evidence>
<dbReference type="InterPro" id="IPR044153">
    <property type="entry name" value="PIN_Pae0151-like"/>
</dbReference>
<dbReference type="InterPro" id="IPR022907">
    <property type="entry name" value="VapC_family"/>
</dbReference>
<dbReference type="PANTHER" id="PTHR35901">
    <property type="entry name" value="RIBONUCLEASE VAPC3"/>
    <property type="match status" value="1"/>
</dbReference>
<dbReference type="Proteomes" id="UP000655044">
    <property type="component" value="Unassembled WGS sequence"/>
</dbReference>
<evidence type="ECO:0000256" key="4">
    <source>
        <dbReference type="ARBA" id="ARBA00022801"/>
    </source>
</evidence>
<feature type="domain" description="PIN" evidence="7">
    <location>
        <begin position="2"/>
        <end position="118"/>
    </location>
</feature>
<dbReference type="EMBL" id="BOOI01000051">
    <property type="protein sequence ID" value="GIH86938.1"/>
    <property type="molecule type" value="Genomic_DNA"/>
</dbReference>
<feature type="binding site" evidence="6">
    <location>
        <position position="95"/>
    </location>
    <ligand>
        <name>Mg(2+)</name>
        <dbReference type="ChEBI" id="CHEBI:18420"/>
    </ligand>
</feature>
<comment type="similarity">
    <text evidence="6">Belongs to the PINc/VapC protein family.</text>
</comment>
<evidence type="ECO:0000256" key="3">
    <source>
        <dbReference type="ARBA" id="ARBA00022723"/>
    </source>
</evidence>
<evidence type="ECO:0000256" key="5">
    <source>
        <dbReference type="ARBA" id="ARBA00022842"/>
    </source>
</evidence>
<keyword evidence="3 6" id="KW-0479">Metal-binding</keyword>
<organism evidence="8 9">
    <name type="scientific">Planobispora rosea</name>
    <dbReference type="NCBI Taxonomy" id="35762"/>
    <lineage>
        <taxon>Bacteria</taxon>
        <taxon>Bacillati</taxon>
        <taxon>Actinomycetota</taxon>
        <taxon>Actinomycetes</taxon>
        <taxon>Streptosporangiales</taxon>
        <taxon>Streptosporangiaceae</taxon>
        <taxon>Planobispora</taxon>
    </lineage>
</organism>
<keyword evidence="2 6" id="KW-0540">Nuclease</keyword>
<dbReference type="EC" id="3.1.-.-" evidence="6"/>
<comment type="caution">
    <text evidence="8">The sequence shown here is derived from an EMBL/GenBank/DDBJ whole genome shotgun (WGS) entry which is preliminary data.</text>
</comment>
<keyword evidence="9" id="KW-1185">Reference proteome</keyword>
<dbReference type="SUPFAM" id="SSF88723">
    <property type="entry name" value="PIN domain-like"/>
    <property type="match status" value="1"/>
</dbReference>
<keyword evidence="6" id="KW-0800">Toxin</keyword>
<dbReference type="InterPro" id="IPR002716">
    <property type="entry name" value="PIN_dom"/>
</dbReference>
<comment type="function">
    <text evidence="6">Toxic component of a toxin-antitoxin (TA) system. An RNase.</text>
</comment>
<dbReference type="InterPro" id="IPR051619">
    <property type="entry name" value="TypeII_TA_RNase_PINc/VapC"/>
</dbReference>
<dbReference type="AlphaFoldDB" id="A0A8J3SBV2"/>
<proteinExistence type="inferred from homology"/>
<dbReference type="GO" id="GO:0004540">
    <property type="term" value="F:RNA nuclease activity"/>
    <property type="evidence" value="ECO:0007669"/>
    <property type="project" value="InterPro"/>
</dbReference>
<evidence type="ECO:0000259" key="7">
    <source>
        <dbReference type="Pfam" id="PF01850"/>
    </source>
</evidence>
<protein>
    <recommendedName>
        <fullName evidence="6">Ribonuclease VapC</fullName>
        <shortName evidence="6">RNase VapC</shortName>
        <ecNumber evidence="6">3.1.-.-</ecNumber>
    </recommendedName>
    <alternativeName>
        <fullName evidence="6">Toxin VapC</fullName>
    </alternativeName>
</protein>
<dbReference type="PANTHER" id="PTHR35901:SF1">
    <property type="entry name" value="EXONUCLEASE VAPC9"/>
    <property type="match status" value="1"/>
</dbReference>
<keyword evidence="1 6" id="KW-1277">Toxin-antitoxin system</keyword>
<sequence length="130" mass="13868">MIVIDAGALVKVLVEKGPSADAVRKRLVGESLTAPAHIDVEVLSVLRGLVLSGKLAADQAEAGLGLLEIMPLQRVPLPVYLRRGWQLRGNYSAYDALYLAVAETLSCPLVTSDARISRGNGARCEIEVFA</sequence>
<keyword evidence="4 6" id="KW-0378">Hydrolase</keyword>
<dbReference type="Gene3D" id="3.40.50.1010">
    <property type="entry name" value="5'-nuclease"/>
    <property type="match status" value="1"/>
</dbReference>
<accession>A0A8J3SBV2</accession>
<evidence type="ECO:0000313" key="8">
    <source>
        <dbReference type="EMBL" id="GIH86938.1"/>
    </source>
</evidence>